<evidence type="ECO:0000256" key="4">
    <source>
        <dbReference type="SAM" id="SignalP"/>
    </source>
</evidence>
<dbReference type="EMBL" id="CP002629">
    <property type="protein sequence ID" value="AEB09367.1"/>
    <property type="molecule type" value="Genomic_DNA"/>
</dbReference>
<dbReference type="PANTHER" id="PTHR44943">
    <property type="entry name" value="CELLULOSE SYNTHASE OPERON PROTEIN C"/>
    <property type="match status" value="1"/>
</dbReference>
<dbReference type="InterPro" id="IPR019734">
    <property type="entry name" value="TPR_rpt"/>
</dbReference>
<dbReference type="eggNOG" id="COG3063">
    <property type="taxonomic scope" value="Bacteria"/>
</dbReference>
<keyword evidence="4" id="KW-0732">Signal</keyword>
<dbReference type="InterPro" id="IPR011990">
    <property type="entry name" value="TPR-like_helical_dom_sf"/>
</dbReference>
<sequence length="131" mass="14459">MPVKKASMFALILICCGFATVAWTADKAQEATLKAAQGYLQYAMGLATDGKHQEALKSIDQAISLNPNYAEAYSLKGSCLERLGKMREAEEAYRKAVRLDPGYKEGYYYLGQFLKNQGKESEAAGFLDKAR</sequence>
<feature type="repeat" description="TPR" evidence="3">
    <location>
        <begin position="36"/>
        <end position="69"/>
    </location>
</feature>
<keyword evidence="1" id="KW-0677">Repeat</keyword>
<dbReference type="PROSITE" id="PS50293">
    <property type="entry name" value="TPR_REGION"/>
    <property type="match status" value="1"/>
</dbReference>
<protein>
    <submittedName>
        <fullName evidence="5">Tetratricopeptide TPR_1 repeat-containing protein</fullName>
    </submittedName>
</protein>
<accession>F2NCT6</accession>
<dbReference type="HOGENOM" id="CLU_1924166_0_0_7"/>
<dbReference type="SMART" id="SM00028">
    <property type="entry name" value="TPR"/>
    <property type="match status" value="2"/>
</dbReference>
<dbReference type="InterPro" id="IPR051685">
    <property type="entry name" value="Ycf3/AcsC/BcsC/TPR_MFPF"/>
</dbReference>
<dbReference type="KEGG" id="dao:Desac_1512"/>
<evidence type="ECO:0000313" key="5">
    <source>
        <dbReference type="EMBL" id="AEB09367.1"/>
    </source>
</evidence>
<dbReference type="Proteomes" id="UP000000483">
    <property type="component" value="Chromosome"/>
</dbReference>
<dbReference type="Pfam" id="PF13432">
    <property type="entry name" value="TPR_16"/>
    <property type="match status" value="1"/>
</dbReference>
<dbReference type="PANTHER" id="PTHR44943:SF8">
    <property type="entry name" value="TPR REPEAT-CONTAINING PROTEIN MJ0263"/>
    <property type="match status" value="1"/>
</dbReference>
<dbReference type="Gene3D" id="1.25.40.10">
    <property type="entry name" value="Tetratricopeptide repeat domain"/>
    <property type="match status" value="1"/>
</dbReference>
<evidence type="ECO:0000256" key="3">
    <source>
        <dbReference type="PROSITE-ProRule" id="PRU00339"/>
    </source>
</evidence>
<dbReference type="PROSITE" id="PS50005">
    <property type="entry name" value="TPR"/>
    <property type="match status" value="2"/>
</dbReference>
<evidence type="ECO:0000256" key="1">
    <source>
        <dbReference type="ARBA" id="ARBA00022737"/>
    </source>
</evidence>
<organism evidence="5 6">
    <name type="scientific">Desulfobacca acetoxidans (strain ATCC 700848 / DSM 11109 / ASRB2)</name>
    <dbReference type="NCBI Taxonomy" id="880072"/>
    <lineage>
        <taxon>Bacteria</taxon>
        <taxon>Pseudomonadati</taxon>
        <taxon>Thermodesulfobacteriota</taxon>
        <taxon>Desulfobaccia</taxon>
        <taxon>Desulfobaccales</taxon>
        <taxon>Desulfobaccaceae</taxon>
        <taxon>Desulfobacca</taxon>
    </lineage>
</organism>
<dbReference type="SUPFAM" id="SSF48452">
    <property type="entry name" value="TPR-like"/>
    <property type="match status" value="1"/>
</dbReference>
<reference evidence="6" key="2">
    <citation type="submission" date="2011-03" db="EMBL/GenBank/DDBJ databases">
        <title>The complete genome of Desulfobacca acetoxidans DSM 11109.</title>
        <authorList>
            <consortium name="US DOE Joint Genome Institute (JGI-PGF)"/>
            <person name="Lucas S."/>
            <person name="Copeland A."/>
            <person name="Lapidus A."/>
            <person name="Bruce D."/>
            <person name="Goodwin L."/>
            <person name="Pitluck S."/>
            <person name="Peters L."/>
            <person name="Kyrpides N."/>
            <person name="Mavromatis K."/>
            <person name="Ivanova N."/>
            <person name="Ovchinnikova G."/>
            <person name="Teshima H."/>
            <person name="Detter J.C."/>
            <person name="Han C."/>
            <person name="Land M."/>
            <person name="Hauser L."/>
            <person name="Markowitz V."/>
            <person name="Cheng J.-F."/>
            <person name="Hugenholtz P."/>
            <person name="Woyke T."/>
            <person name="Wu D."/>
            <person name="Spring S."/>
            <person name="Schueler E."/>
            <person name="Brambilla E."/>
            <person name="Klenk H.-P."/>
            <person name="Eisen J.A."/>
        </authorList>
    </citation>
    <scope>NUCLEOTIDE SEQUENCE [LARGE SCALE GENOMIC DNA]</scope>
    <source>
        <strain evidence="6">ATCC 700848 / DSM 11109 / ASRB2</strain>
    </source>
</reference>
<proteinExistence type="predicted"/>
<feature type="signal peptide" evidence="4">
    <location>
        <begin position="1"/>
        <end position="24"/>
    </location>
</feature>
<evidence type="ECO:0000313" key="6">
    <source>
        <dbReference type="Proteomes" id="UP000000483"/>
    </source>
</evidence>
<feature type="repeat" description="TPR" evidence="3">
    <location>
        <begin position="70"/>
        <end position="103"/>
    </location>
</feature>
<keyword evidence="2 3" id="KW-0802">TPR repeat</keyword>
<evidence type="ECO:0000256" key="2">
    <source>
        <dbReference type="ARBA" id="ARBA00022803"/>
    </source>
</evidence>
<gene>
    <name evidence="5" type="ordered locus">Desac_1512</name>
</gene>
<dbReference type="AlphaFoldDB" id="F2NCT6"/>
<dbReference type="STRING" id="880072.Desac_1512"/>
<dbReference type="RefSeq" id="WP_013706477.1">
    <property type="nucleotide sequence ID" value="NC_015388.1"/>
</dbReference>
<reference evidence="5 6" key="1">
    <citation type="journal article" date="2011" name="Stand. Genomic Sci.">
        <title>Complete genome sequence of the acetate-degrading sulfate reducer Desulfobacca acetoxidans type strain (ASRB2).</title>
        <authorList>
            <person name="Goker M."/>
            <person name="Teshima H."/>
            <person name="Lapidus A."/>
            <person name="Nolan M."/>
            <person name="Lucas S."/>
            <person name="Hammon N."/>
            <person name="Deshpande S."/>
            <person name="Cheng J.F."/>
            <person name="Tapia R."/>
            <person name="Han C."/>
            <person name="Goodwin L."/>
            <person name="Pitluck S."/>
            <person name="Huntemann M."/>
            <person name="Liolios K."/>
            <person name="Ivanova N."/>
            <person name="Pagani I."/>
            <person name="Mavromatis K."/>
            <person name="Ovchinikova G."/>
            <person name="Pati A."/>
            <person name="Chen A."/>
            <person name="Palaniappan K."/>
            <person name="Land M."/>
            <person name="Hauser L."/>
            <person name="Brambilla E.M."/>
            <person name="Rohde M."/>
            <person name="Spring S."/>
            <person name="Detter J.C."/>
            <person name="Woyke T."/>
            <person name="Bristow J."/>
            <person name="Eisen J.A."/>
            <person name="Markowitz V."/>
            <person name="Hugenholtz P."/>
            <person name="Kyrpides N.C."/>
            <person name="Klenk H.P."/>
        </authorList>
    </citation>
    <scope>NUCLEOTIDE SEQUENCE [LARGE SCALE GENOMIC DNA]</scope>
    <source>
        <strain evidence="6">ATCC 700848 / DSM 11109 / ASRB2</strain>
    </source>
</reference>
<name>F2NCT6_DESAR</name>
<keyword evidence="6" id="KW-1185">Reference proteome</keyword>
<feature type="chain" id="PRO_5003282502" evidence="4">
    <location>
        <begin position="25"/>
        <end position="131"/>
    </location>
</feature>